<accession>A0A6B3TNX8</accession>
<gene>
    <name evidence="1" type="ORF">G4Z05_04225</name>
</gene>
<dbReference type="UniPathway" id="UPA00148">
    <property type="reaction ID" value="UER00236"/>
</dbReference>
<keyword evidence="2" id="KW-1185">Reference proteome</keyword>
<dbReference type="SUPFAM" id="SSF52540">
    <property type="entry name" value="P-loop containing nucleoside triphosphate hydrolases"/>
    <property type="match status" value="1"/>
</dbReference>
<dbReference type="InterPro" id="IPR027417">
    <property type="entry name" value="P-loop_NTPase"/>
</dbReference>
<dbReference type="Gene3D" id="3.40.50.300">
    <property type="entry name" value="P-loop containing nucleotide triphosphate hydrolases"/>
    <property type="match status" value="1"/>
</dbReference>
<dbReference type="Proteomes" id="UP000481621">
    <property type="component" value="Unassembled WGS sequence"/>
</dbReference>
<dbReference type="InterPro" id="IPR003203">
    <property type="entry name" value="CobU/CobP"/>
</dbReference>
<dbReference type="Pfam" id="PF02283">
    <property type="entry name" value="CobU"/>
    <property type="match status" value="1"/>
</dbReference>
<evidence type="ECO:0000313" key="2">
    <source>
        <dbReference type="Proteomes" id="UP000481621"/>
    </source>
</evidence>
<comment type="caution">
    <text evidence="1">The sequence shown here is derived from an EMBL/GenBank/DDBJ whole genome shotgun (WGS) entry which is preliminary data.</text>
</comment>
<organism evidence="1 2">
    <name type="scientific">Neobacillus thermocopriae</name>
    <dbReference type="NCBI Taxonomy" id="1215031"/>
    <lineage>
        <taxon>Bacteria</taxon>
        <taxon>Bacillati</taxon>
        <taxon>Bacillota</taxon>
        <taxon>Bacilli</taxon>
        <taxon>Bacillales</taxon>
        <taxon>Bacillaceae</taxon>
        <taxon>Neobacillus</taxon>
    </lineage>
</organism>
<evidence type="ECO:0000313" key="1">
    <source>
        <dbReference type="EMBL" id="NEX78096.1"/>
    </source>
</evidence>
<name>A0A6B3TNX8_9BACI</name>
<dbReference type="AlphaFoldDB" id="A0A6B3TNX8"/>
<dbReference type="GO" id="GO:0009236">
    <property type="term" value="P:cobalamin biosynthetic process"/>
    <property type="evidence" value="ECO:0007669"/>
    <property type="project" value="UniProtKB-UniPathway"/>
</dbReference>
<sequence>MHFITGGAFNGKKAWVKKTYRVTKDDPWISAYKNDLIPINLNGIDRNLIILEGAEQWIKKLTEIHNSTKSRELWNHYLNQWSSWEKEKPERQIVVIGTDITKGIVPLEAENRLWRDVTGWAFQDLAAKSDKIDVIWYGMNQSIK</sequence>
<dbReference type="EMBL" id="JAAIUV010000004">
    <property type="protein sequence ID" value="NEX78096.1"/>
    <property type="molecule type" value="Genomic_DNA"/>
</dbReference>
<proteinExistence type="predicted"/>
<dbReference type="RefSeq" id="WP_163250609.1">
    <property type="nucleotide sequence ID" value="NZ_JAAIUV010000004.1"/>
</dbReference>
<dbReference type="GO" id="GO:0000166">
    <property type="term" value="F:nucleotide binding"/>
    <property type="evidence" value="ECO:0007669"/>
    <property type="project" value="InterPro"/>
</dbReference>
<dbReference type="GO" id="GO:0043752">
    <property type="term" value="F:adenosylcobinamide kinase activity"/>
    <property type="evidence" value="ECO:0007669"/>
    <property type="project" value="InterPro"/>
</dbReference>
<protein>
    <submittedName>
        <fullName evidence="1">Uncharacterized protein</fullName>
    </submittedName>
</protein>
<reference evidence="1" key="1">
    <citation type="submission" date="2020-02" db="EMBL/GenBank/DDBJ databases">
        <title>Bacillus sedimentmangrovi sp. nov., isolated from sediment of the mangrove ecosystem.</title>
        <authorList>
            <person name="Liu G."/>
        </authorList>
    </citation>
    <scope>NUCLEOTIDE SEQUENCE [LARGE SCALE GENOMIC DNA]</scope>
    <source>
        <strain evidence="1">SgZ-7</strain>
    </source>
</reference>